<reference evidence="5 6" key="2">
    <citation type="submission" date="2012-02" db="EMBL/GenBank/DDBJ databases">
        <title>Improved High-Quality Draft sequence of Eubacterium cellulosolvens 6.</title>
        <authorList>
            <consortium name="US DOE Joint Genome Institute"/>
            <person name="Lucas S."/>
            <person name="Han J."/>
            <person name="Lapidus A."/>
            <person name="Cheng J.-F."/>
            <person name="Goodwin L."/>
            <person name="Pitluck S."/>
            <person name="Peters L."/>
            <person name="Mikhailova N."/>
            <person name="Gu W."/>
            <person name="Detter J.C."/>
            <person name="Han C."/>
            <person name="Tapia R."/>
            <person name="Land M."/>
            <person name="Hauser L."/>
            <person name="Kyrpides N."/>
            <person name="Ivanova N."/>
            <person name="Pagani I."/>
            <person name="Johnson E."/>
            <person name="Mukhopadhyay B."/>
            <person name="Anderson I."/>
            <person name="Woyke T."/>
        </authorList>
    </citation>
    <scope>NUCLEOTIDE SEQUENCE [LARGE SCALE GENOMIC DNA]</scope>
    <source>
        <strain evidence="5 6">6</strain>
    </source>
</reference>
<proteinExistence type="predicted"/>
<keyword evidence="1" id="KW-0805">Transcription regulation</keyword>
<dbReference type="STRING" id="633697.EubceDRAFT1_0083"/>
<evidence type="ECO:0000256" key="3">
    <source>
        <dbReference type="ARBA" id="ARBA00023163"/>
    </source>
</evidence>
<protein>
    <submittedName>
        <fullName evidence="5">Transcriptional regulator</fullName>
    </submittedName>
</protein>
<dbReference type="GO" id="GO:0003677">
    <property type="term" value="F:DNA binding"/>
    <property type="evidence" value="ECO:0007669"/>
    <property type="project" value="UniProtKB-KW"/>
</dbReference>
<feature type="domain" description="HTH gntR-type" evidence="4">
    <location>
        <begin position="9"/>
        <end position="77"/>
    </location>
</feature>
<sequence>MKIEKLTMPSQRELFIRKVQEMILSGEWPVHHRIPPERELAEKMGVSRTIVNTGIAVLESQGFLEVIPRQGIFVADYQKTASVETLNAIMRLKGDVLSDNDIRSVLEIRWALEKLTTRKALDRVTDEQLEKLRGIVEQIRTAESFQEAAESALLFQRELAQLGENPMLALIIITFRVPCVAMWQRFCRIYGIEVLYRHTLKSWELLKQRDYEAAIEWIEQFTREALDGKYTLYDKDVKGIQR</sequence>
<dbReference type="InterPro" id="IPR036390">
    <property type="entry name" value="WH_DNA-bd_sf"/>
</dbReference>
<dbReference type="GO" id="GO:0003700">
    <property type="term" value="F:DNA-binding transcription factor activity"/>
    <property type="evidence" value="ECO:0007669"/>
    <property type="project" value="InterPro"/>
</dbReference>
<evidence type="ECO:0000256" key="2">
    <source>
        <dbReference type="ARBA" id="ARBA00023125"/>
    </source>
</evidence>
<gene>
    <name evidence="5" type="ORF">EubceDRAFT1_0083</name>
</gene>
<evidence type="ECO:0000313" key="5">
    <source>
        <dbReference type="EMBL" id="EIM55949.1"/>
    </source>
</evidence>
<dbReference type="Pfam" id="PF00392">
    <property type="entry name" value="GntR"/>
    <property type="match status" value="1"/>
</dbReference>
<dbReference type="Pfam" id="PF07729">
    <property type="entry name" value="FCD"/>
    <property type="match status" value="1"/>
</dbReference>
<dbReference type="eggNOG" id="COG2186">
    <property type="taxonomic scope" value="Bacteria"/>
</dbReference>
<dbReference type="CDD" id="cd07377">
    <property type="entry name" value="WHTH_GntR"/>
    <property type="match status" value="1"/>
</dbReference>
<dbReference type="PRINTS" id="PR00035">
    <property type="entry name" value="HTHGNTR"/>
</dbReference>
<dbReference type="SMART" id="SM00895">
    <property type="entry name" value="FCD"/>
    <property type="match status" value="1"/>
</dbReference>
<dbReference type="SUPFAM" id="SSF48008">
    <property type="entry name" value="GntR ligand-binding domain-like"/>
    <property type="match status" value="1"/>
</dbReference>
<dbReference type="SMART" id="SM00345">
    <property type="entry name" value="HTH_GNTR"/>
    <property type="match status" value="1"/>
</dbReference>
<dbReference type="PANTHER" id="PTHR43537:SF5">
    <property type="entry name" value="UXU OPERON TRANSCRIPTIONAL REGULATOR"/>
    <property type="match status" value="1"/>
</dbReference>
<dbReference type="InterPro" id="IPR008920">
    <property type="entry name" value="TF_FadR/GntR_C"/>
</dbReference>
<dbReference type="SUPFAM" id="SSF46785">
    <property type="entry name" value="Winged helix' DNA-binding domain"/>
    <property type="match status" value="1"/>
</dbReference>
<accession>I5AQ76</accession>
<organism evidence="5 6">
    <name type="scientific">Eubacterium cellulosolvens (strain ATCC 43171 / JCM 9499 / 6)</name>
    <name type="common">Cillobacterium cellulosolvens</name>
    <dbReference type="NCBI Taxonomy" id="633697"/>
    <lineage>
        <taxon>Bacteria</taxon>
        <taxon>Bacillati</taxon>
        <taxon>Bacillota</taxon>
        <taxon>Clostridia</taxon>
        <taxon>Eubacteriales</taxon>
        <taxon>Eubacteriaceae</taxon>
        <taxon>Eubacterium</taxon>
    </lineage>
</organism>
<keyword evidence="3" id="KW-0804">Transcription</keyword>
<name>I5AQ76_EUBC6</name>
<dbReference type="AlphaFoldDB" id="I5AQ76"/>
<evidence type="ECO:0000256" key="1">
    <source>
        <dbReference type="ARBA" id="ARBA00023015"/>
    </source>
</evidence>
<dbReference type="OrthoDB" id="1972820at2"/>
<reference evidence="5 6" key="1">
    <citation type="submission" date="2010-08" db="EMBL/GenBank/DDBJ databases">
        <authorList>
            <consortium name="US DOE Joint Genome Institute (JGI-PGF)"/>
            <person name="Lucas S."/>
            <person name="Copeland A."/>
            <person name="Lapidus A."/>
            <person name="Cheng J.-F."/>
            <person name="Bruce D."/>
            <person name="Goodwin L."/>
            <person name="Pitluck S."/>
            <person name="Land M.L."/>
            <person name="Hauser L."/>
            <person name="Chang Y.-J."/>
            <person name="Anderson I.J."/>
            <person name="Johnson E."/>
            <person name="Mulhopadhyay B."/>
            <person name="Kyrpides N."/>
            <person name="Woyke T.J."/>
        </authorList>
    </citation>
    <scope>NUCLEOTIDE SEQUENCE [LARGE SCALE GENOMIC DNA]</scope>
    <source>
        <strain evidence="5 6">6</strain>
    </source>
</reference>
<dbReference type="PROSITE" id="PS50949">
    <property type="entry name" value="HTH_GNTR"/>
    <property type="match status" value="1"/>
</dbReference>
<keyword evidence="6" id="KW-1185">Reference proteome</keyword>
<dbReference type="InterPro" id="IPR011711">
    <property type="entry name" value="GntR_C"/>
</dbReference>
<keyword evidence="2" id="KW-0238">DNA-binding</keyword>
<evidence type="ECO:0000259" key="4">
    <source>
        <dbReference type="PROSITE" id="PS50949"/>
    </source>
</evidence>
<dbReference type="InterPro" id="IPR036388">
    <property type="entry name" value="WH-like_DNA-bd_sf"/>
</dbReference>
<evidence type="ECO:0000313" key="6">
    <source>
        <dbReference type="Proteomes" id="UP000005753"/>
    </source>
</evidence>
<dbReference type="HOGENOM" id="CLU_017584_9_5_9"/>
<dbReference type="EMBL" id="CM001487">
    <property type="protein sequence ID" value="EIM55949.1"/>
    <property type="molecule type" value="Genomic_DNA"/>
</dbReference>
<dbReference type="Gene3D" id="1.20.120.530">
    <property type="entry name" value="GntR ligand-binding domain-like"/>
    <property type="match status" value="1"/>
</dbReference>
<dbReference type="Proteomes" id="UP000005753">
    <property type="component" value="Chromosome"/>
</dbReference>
<dbReference type="PANTHER" id="PTHR43537">
    <property type="entry name" value="TRANSCRIPTIONAL REGULATOR, GNTR FAMILY"/>
    <property type="match status" value="1"/>
</dbReference>
<dbReference type="Gene3D" id="1.10.10.10">
    <property type="entry name" value="Winged helix-like DNA-binding domain superfamily/Winged helix DNA-binding domain"/>
    <property type="match status" value="1"/>
</dbReference>
<dbReference type="InterPro" id="IPR000524">
    <property type="entry name" value="Tscrpt_reg_HTH_GntR"/>
</dbReference>